<proteinExistence type="predicted"/>
<evidence type="ECO:0000313" key="2">
    <source>
        <dbReference type="EMBL" id="KAE9022143.1"/>
    </source>
</evidence>
<accession>A0A6A3M1R1</accession>
<evidence type="ECO:0000256" key="1">
    <source>
        <dbReference type="SAM" id="MobiDB-lite"/>
    </source>
</evidence>
<reference evidence="2 4" key="1">
    <citation type="submission" date="2018-09" db="EMBL/GenBank/DDBJ databases">
        <title>Genomic investigation of the strawberry pathogen Phytophthora fragariae indicates pathogenicity is determined by transcriptional variation in three key races.</title>
        <authorList>
            <person name="Adams T.M."/>
            <person name="Armitage A.D."/>
            <person name="Sobczyk M.K."/>
            <person name="Bates H.J."/>
            <person name="Dunwell J.M."/>
            <person name="Nellist C.F."/>
            <person name="Harrison R.J."/>
        </authorList>
    </citation>
    <scope>NUCLEOTIDE SEQUENCE [LARGE SCALE GENOMIC DNA]</scope>
    <source>
        <strain evidence="2 4">SCRP249</strain>
        <strain evidence="3 5">SCRP333</strain>
    </source>
</reference>
<name>A0A6A3M1R1_9STRA</name>
<keyword evidence="5" id="KW-1185">Reference proteome</keyword>
<gene>
    <name evidence="2" type="ORF">PR001_g13217</name>
    <name evidence="3" type="ORF">PR003_g13353</name>
</gene>
<dbReference type="AlphaFoldDB" id="A0A6A3M1R1"/>
<evidence type="ECO:0000313" key="4">
    <source>
        <dbReference type="Proteomes" id="UP000429607"/>
    </source>
</evidence>
<evidence type="ECO:0000313" key="3">
    <source>
        <dbReference type="EMBL" id="KAE9334774.1"/>
    </source>
</evidence>
<organism evidence="2 4">
    <name type="scientific">Phytophthora rubi</name>
    <dbReference type="NCBI Taxonomy" id="129364"/>
    <lineage>
        <taxon>Eukaryota</taxon>
        <taxon>Sar</taxon>
        <taxon>Stramenopiles</taxon>
        <taxon>Oomycota</taxon>
        <taxon>Peronosporomycetes</taxon>
        <taxon>Peronosporales</taxon>
        <taxon>Peronosporaceae</taxon>
        <taxon>Phytophthora</taxon>
    </lineage>
</organism>
<comment type="caution">
    <text evidence="2">The sequence shown here is derived from an EMBL/GenBank/DDBJ whole genome shotgun (WGS) entry which is preliminary data.</text>
</comment>
<dbReference type="Proteomes" id="UP000429607">
    <property type="component" value="Unassembled WGS sequence"/>
</dbReference>
<dbReference type="Proteomes" id="UP000434957">
    <property type="component" value="Unassembled WGS sequence"/>
</dbReference>
<feature type="compositionally biased region" description="Acidic residues" evidence="1">
    <location>
        <begin position="1"/>
        <end position="10"/>
    </location>
</feature>
<protein>
    <submittedName>
        <fullName evidence="2">Uncharacterized protein</fullName>
    </submittedName>
</protein>
<evidence type="ECO:0000313" key="5">
    <source>
        <dbReference type="Proteomes" id="UP000434957"/>
    </source>
</evidence>
<feature type="region of interest" description="Disordered" evidence="1">
    <location>
        <begin position="1"/>
        <end position="30"/>
    </location>
</feature>
<sequence length="68" mass="7217">MEDIDLEEDTEQFHSKTKSKGGGHGEAASGAPELVDAVGCVGFKAGPYDVVKAAAVKLQAQRQQKMQQ</sequence>
<dbReference type="EMBL" id="QXFV01000892">
    <property type="protein sequence ID" value="KAE9022143.1"/>
    <property type="molecule type" value="Genomic_DNA"/>
</dbReference>
<dbReference type="EMBL" id="QXFT01000841">
    <property type="protein sequence ID" value="KAE9334774.1"/>
    <property type="molecule type" value="Genomic_DNA"/>
</dbReference>